<name>A0A317VTH2_9EURO</name>
<sequence length="167" mass="19121">MNRSGLIRRMTATARRAAVAHNPDCRPAGRRASGNGSYLLMETWYLSFSWLSVYSIWPFLPCLLSLSWVHGDIGTNYGEVLRTLEWDVCKVEGFLMKLVMNSTRYYRYLVRLESSNVRPRIAVCCTGKTALLEEHRLPTCITVGGCKHRPVGKVPTALFFPYWGWRN</sequence>
<comment type="caution">
    <text evidence="1">The sequence shown here is derived from an EMBL/GenBank/DDBJ whole genome shotgun (WGS) entry which is preliminary data.</text>
</comment>
<dbReference type="EMBL" id="MSFL01000020">
    <property type="protein sequence ID" value="PWY76317.1"/>
    <property type="molecule type" value="Genomic_DNA"/>
</dbReference>
<evidence type="ECO:0000313" key="1">
    <source>
        <dbReference type="EMBL" id="PWY76317.1"/>
    </source>
</evidence>
<dbReference type="VEuPathDB" id="FungiDB:BO70DRAFT_94378"/>
<proteinExistence type="predicted"/>
<dbReference type="AlphaFoldDB" id="A0A317VTH2"/>
<accession>A0A317VTH2</accession>
<dbReference type="GeneID" id="37071101"/>
<organism evidence="1 2">
    <name type="scientific">Aspergillus heteromorphus CBS 117.55</name>
    <dbReference type="NCBI Taxonomy" id="1448321"/>
    <lineage>
        <taxon>Eukaryota</taxon>
        <taxon>Fungi</taxon>
        <taxon>Dikarya</taxon>
        <taxon>Ascomycota</taxon>
        <taxon>Pezizomycotina</taxon>
        <taxon>Eurotiomycetes</taxon>
        <taxon>Eurotiomycetidae</taxon>
        <taxon>Eurotiales</taxon>
        <taxon>Aspergillaceae</taxon>
        <taxon>Aspergillus</taxon>
        <taxon>Aspergillus subgen. Circumdati</taxon>
    </lineage>
</organism>
<dbReference type="Proteomes" id="UP000247233">
    <property type="component" value="Unassembled WGS sequence"/>
</dbReference>
<protein>
    <submittedName>
        <fullName evidence="1">Uncharacterized protein</fullName>
    </submittedName>
</protein>
<gene>
    <name evidence="1" type="ORF">BO70DRAFT_94378</name>
</gene>
<keyword evidence="2" id="KW-1185">Reference proteome</keyword>
<evidence type="ECO:0000313" key="2">
    <source>
        <dbReference type="Proteomes" id="UP000247233"/>
    </source>
</evidence>
<reference evidence="1 2" key="1">
    <citation type="submission" date="2016-12" db="EMBL/GenBank/DDBJ databases">
        <title>The genomes of Aspergillus section Nigri reveals drivers in fungal speciation.</title>
        <authorList>
            <consortium name="DOE Joint Genome Institute"/>
            <person name="Vesth T.C."/>
            <person name="Nybo J."/>
            <person name="Theobald S."/>
            <person name="Brandl J."/>
            <person name="Frisvad J.C."/>
            <person name="Nielsen K.F."/>
            <person name="Lyhne E.K."/>
            <person name="Kogle M.E."/>
            <person name="Kuo A."/>
            <person name="Riley R."/>
            <person name="Clum A."/>
            <person name="Nolan M."/>
            <person name="Lipzen A."/>
            <person name="Salamov A."/>
            <person name="Henrissat B."/>
            <person name="Wiebenga A."/>
            <person name="De Vries R.P."/>
            <person name="Grigoriev I.V."/>
            <person name="Mortensen U.H."/>
            <person name="Andersen M.R."/>
            <person name="Baker S.E."/>
        </authorList>
    </citation>
    <scope>NUCLEOTIDE SEQUENCE [LARGE SCALE GENOMIC DNA]</scope>
    <source>
        <strain evidence="1 2">CBS 117.55</strain>
    </source>
</reference>
<dbReference type="RefSeq" id="XP_025397681.1">
    <property type="nucleotide sequence ID" value="XM_025548864.1"/>
</dbReference>